<dbReference type="AlphaFoldDB" id="A0A2K1YPH9"/>
<sequence>MSLKKHQSCVNFLQSGEMGTPLLQCPTLLILFLLFLLSTYFLAYFVILRNWEPKQRKEASSCFTSLAHHGSPAVIMAVRAVLLHSQTSLTFASPNSAYDNTMLELSMALVLGGPPSLHGILP</sequence>
<evidence type="ECO:0000313" key="2">
    <source>
        <dbReference type="EMBL" id="PNT14918.1"/>
    </source>
</evidence>
<gene>
    <name evidence="2" type="ORF">POPTR_010G056000</name>
</gene>
<feature type="transmembrane region" description="Helical" evidence="1">
    <location>
        <begin position="28"/>
        <end position="47"/>
    </location>
</feature>
<keyword evidence="1" id="KW-0812">Transmembrane</keyword>
<name>A0A2K1YPH9_POPTR</name>
<evidence type="ECO:0000256" key="1">
    <source>
        <dbReference type="SAM" id="Phobius"/>
    </source>
</evidence>
<keyword evidence="3" id="KW-1185">Reference proteome</keyword>
<keyword evidence="1" id="KW-0472">Membrane</keyword>
<accession>A0A2K1YPH9</accession>
<dbReference type="Proteomes" id="UP000006729">
    <property type="component" value="Chromosome 10"/>
</dbReference>
<dbReference type="EMBL" id="CM009299">
    <property type="protein sequence ID" value="PNT14918.1"/>
    <property type="molecule type" value="Genomic_DNA"/>
</dbReference>
<dbReference type="InParanoid" id="A0A2K1YPH9"/>
<dbReference type="STRING" id="3694.A0A2K1YPH9"/>
<protein>
    <submittedName>
        <fullName evidence="2">Uncharacterized protein</fullName>
    </submittedName>
</protein>
<dbReference type="PANTHER" id="PTHR31766:SF8">
    <property type="entry name" value="TLC DOMAIN-CONTAINING PROTEIN"/>
    <property type="match status" value="1"/>
</dbReference>
<evidence type="ECO:0000313" key="3">
    <source>
        <dbReference type="Proteomes" id="UP000006729"/>
    </source>
</evidence>
<organism evidence="2 3">
    <name type="scientific">Populus trichocarpa</name>
    <name type="common">Western balsam poplar</name>
    <name type="synonym">Populus balsamifera subsp. trichocarpa</name>
    <dbReference type="NCBI Taxonomy" id="3694"/>
    <lineage>
        <taxon>Eukaryota</taxon>
        <taxon>Viridiplantae</taxon>
        <taxon>Streptophyta</taxon>
        <taxon>Embryophyta</taxon>
        <taxon>Tracheophyta</taxon>
        <taxon>Spermatophyta</taxon>
        <taxon>Magnoliopsida</taxon>
        <taxon>eudicotyledons</taxon>
        <taxon>Gunneridae</taxon>
        <taxon>Pentapetalae</taxon>
        <taxon>rosids</taxon>
        <taxon>fabids</taxon>
        <taxon>Malpighiales</taxon>
        <taxon>Salicaceae</taxon>
        <taxon>Saliceae</taxon>
        <taxon>Populus</taxon>
    </lineage>
</organism>
<proteinExistence type="predicted"/>
<dbReference type="InterPro" id="IPR040327">
    <property type="entry name" value="At5g14285-like"/>
</dbReference>
<dbReference type="PANTHER" id="PTHR31766">
    <property type="entry name" value="GLABROUS1 ENHANCER-BINDING PROTEIN-LIKE 2"/>
    <property type="match status" value="1"/>
</dbReference>
<reference evidence="2 3" key="1">
    <citation type="journal article" date="2006" name="Science">
        <title>The genome of black cottonwood, Populus trichocarpa (Torr. &amp; Gray).</title>
        <authorList>
            <person name="Tuskan G.A."/>
            <person name="Difazio S."/>
            <person name="Jansson S."/>
            <person name="Bohlmann J."/>
            <person name="Grigoriev I."/>
            <person name="Hellsten U."/>
            <person name="Putnam N."/>
            <person name="Ralph S."/>
            <person name="Rombauts S."/>
            <person name="Salamov A."/>
            <person name="Schein J."/>
            <person name="Sterck L."/>
            <person name="Aerts A."/>
            <person name="Bhalerao R.R."/>
            <person name="Bhalerao R.P."/>
            <person name="Blaudez D."/>
            <person name="Boerjan W."/>
            <person name="Brun A."/>
            <person name="Brunner A."/>
            <person name="Busov V."/>
            <person name="Campbell M."/>
            <person name="Carlson J."/>
            <person name="Chalot M."/>
            <person name="Chapman J."/>
            <person name="Chen G.L."/>
            <person name="Cooper D."/>
            <person name="Coutinho P.M."/>
            <person name="Couturier J."/>
            <person name="Covert S."/>
            <person name="Cronk Q."/>
            <person name="Cunningham R."/>
            <person name="Davis J."/>
            <person name="Degroeve S."/>
            <person name="Dejardin A."/>
            <person name="Depamphilis C."/>
            <person name="Detter J."/>
            <person name="Dirks B."/>
            <person name="Dubchak I."/>
            <person name="Duplessis S."/>
            <person name="Ehlting J."/>
            <person name="Ellis B."/>
            <person name="Gendler K."/>
            <person name="Goodstein D."/>
            <person name="Gribskov M."/>
            <person name="Grimwood J."/>
            <person name="Groover A."/>
            <person name="Gunter L."/>
            <person name="Hamberger B."/>
            <person name="Heinze B."/>
            <person name="Helariutta Y."/>
            <person name="Henrissat B."/>
            <person name="Holligan D."/>
            <person name="Holt R."/>
            <person name="Huang W."/>
            <person name="Islam-Faridi N."/>
            <person name="Jones S."/>
            <person name="Jones-Rhoades M."/>
            <person name="Jorgensen R."/>
            <person name="Joshi C."/>
            <person name="Kangasjarvi J."/>
            <person name="Karlsson J."/>
            <person name="Kelleher C."/>
            <person name="Kirkpatrick R."/>
            <person name="Kirst M."/>
            <person name="Kohler A."/>
            <person name="Kalluri U."/>
            <person name="Larimer F."/>
            <person name="Leebens-Mack J."/>
            <person name="Leple J.C."/>
            <person name="Locascio P."/>
            <person name="Lou Y."/>
            <person name="Lucas S."/>
            <person name="Martin F."/>
            <person name="Montanini B."/>
            <person name="Napoli C."/>
            <person name="Nelson D.R."/>
            <person name="Nelson C."/>
            <person name="Nieminen K."/>
            <person name="Nilsson O."/>
            <person name="Pereda V."/>
            <person name="Peter G."/>
            <person name="Philippe R."/>
            <person name="Pilate G."/>
            <person name="Poliakov A."/>
            <person name="Razumovskaya J."/>
            <person name="Richardson P."/>
            <person name="Rinaldi C."/>
            <person name="Ritland K."/>
            <person name="Rouze P."/>
            <person name="Ryaboy D."/>
            <person name="Schmutz J."/>
            <person name="Schrader J."/>
            <person name="Segerman B."/>
            <person name="Shin H."/>
            <person name="Siddiqui A."/>
            <person name="Sterky F."/>
            <person name="Terry A."/>
            <person name="Tsai C.J."/>
            <person name="Uberbacher E."/>
            <person name="Unneberg P."/>
            <person name="Vahala J."/>
            <person name="Wall K."/>
            <person name="Wessler S."/>
            <person name="Yang G."/>
            <person name="Yin T."/>
            <person name="Douglas C."/>
            <person name="Marra M."/>
            <person name="Sandberg G."/>
            <person name="Van de Peer Y."/>
            <person name="Rokhsar D."/>
        </authorList>
    </citation>
    <scope>NUCLEOTIDE SEQUENCE [LARGE SCALE GENOMIC DNA]</scope>
    <source>
        <strain evidence="3">cv. Nisqually</strain>
    </source>
</reference>
<keyword evidence="1" id="KW-1133">Transmembrane helix</keyword>